<organism evidence="2">
    <name type="scientific">marine metagenome</name>
    <dbReference type="NCBI Taxonomy" id="408172"/>
    <lineage>
        <taxon>unclassified sequences</taxon>
        <taxon>metagenomes</taxon>
        <taxon>ecological metagenomes</taxon>
    </lineage>
</organism>
<dbReference type="EMBL" id="UINC01193070">
    <property type="protein sequence ID" value="SVE08500.1"/>
    <property type="molecule type" value="Genomic_DNA"/>
</dbReference>
<feature type="region of interest" description="Disordered" evidence="1">
    <location>
        <begin position="47"/>
        <end position="76"/>
    </location>
</feature>
<proteinExistence type="predicted"/>
<evidence type="ECO:0000256" key="1">
    <source>
        <dbReference type="SAM" id="MobiDB-lite"/>
    </source>
</evidence>
<dbReference type="AlphaFoldDB" id="A0A383ALP9"/>
<feature type="compositionally biased region" description="Basic and acidic residues" evidence="1">
    <location>
        <begin position="47"/>
        <end position="61"/>
    </location>
</feature>
<feature type="non-terminal residue" evidence="2">
    <location>
        <position position="1"/>
    </location>
</feature>
<protein>
    <submittedName>
        <fullName evidence="2">Uncharacterized protein</fullName>
    </submittedName>
</protein>
<name>A0A383ALP9_9ZZZZ</name>
<accession>A0A383ALP9</accession>
<gene>
    <name evidence="2" type="ORF">METZ01_LOCUS461354</name>
</gene>
<reference evidence="2" key="1">
    <citation type="submission" date="2018-05" db="EMBL/GenBank/DDBJ databases">
        <authorList>
            <person name="Lanie J.A."/>
            <person name="Ng W.-L."/>
            <person name="Kazmierczak K.M."/>
            <person name="Andrzejewski T.M."/>
            <person name="Davidsen T.M."/>
            <person name="Wayne K.J."/>
            <person name="Tettelin H."/>
            <person name="Glass J.I."/>
            <person name="Rusch D."/>
            <person name="Podicherti R."/>
            <person name="Tsui H.-C.T."/>
            <person name="Winkler M.E."/>
        </authorList>
    </citation>
    <scope>NUCLEOTIDE SEQUENCE</scope>
</reference>
<sequence>RYVGSFPTSLRFSVGFGRGKRIYSNEFKGAVNPGQFARRQERRINLPLFEKKQPLPRKAEKPTAPPEPAKAKPKKVEFPAKPEAGAAIELRNLANSWSGYTNDGALRYKLTLQRKGTSNDFAAVFTLPNYPRWKNYANRQNFKLLSIRDGMIVFERNNGHVYRAKLVEKGTKMIEGTRGNRGGGVNPNFVNWELSAGPD</sequence>
<evidence type="ECO:0000313" key="2">
    <source>
        <dbReference type="EMBL" id="SVE08500.1"/>
    </source>
</evidence>